<reference evidence="2" key="1">
    <citation type="submission" date="2019-12" db="EMBL/GenBank/DDBJ databases">
        <title>An insight into the sialome of adult female Ixodes ricinus ticks feeding for 6 days.</title>
        <authorList>
            <person name="Perner J."/>
            <person name="Ribeiro J.M.C."/>
        </authorList>
    </citation>
    <scope>NUCLEOTIDE SEQUENCE</scope>
    <source>
        <strain evidence="2">Semi-engorged</strain>
        <tissue evidence="2">Salivary glands</tissue>
    </source>
</reference>
<dbReference type="AlphaFoldDB" id="A0A6B0U873"/>
<feature type="signal peptide" evidence="1">
    <location>
        <begin position="1"/>
        <end position="23"/>
    </location>
</feature>
<proteinExistence type="predicted"/>
<evidence type="ECO:0000313" key="2">
    <source>
        <dbReference type="EMBL" id="MXU87828.1"/>
    </source>
</evidence>
<name>A0A6B0U873_IXORI</name>
<organism evidence="2">
    <name type="scientific">Ixodes ricinus</name>
    <name type="common">Common tick</name>
    <name type="synonym">Acarus ricinus</name>
    <dbReference type="NCBI Taxonomy" id="34613"/>
    <lineage>
        <taxon>Eukaryota</taxon>
        <taxon>Metazoa</taxon>
        <taxon>Ecdysozoa</taxon>
        <taxon>Arthropoda</taxon>
        <taxon>Chelicerata</taxon>
        <taxon>Arachnida</taxon>
        <taxon>Acari</taxon>
        <taxon>Parasitiformes</taxon>
        <taxon>Ixodida</taxon>
        <taxon>Ixodoidea</taxon>
        <taxon>Ixodidae</taxon>
        <taxon>Ixodinae</taxon>
        <taxon>Ixodes</taxon>
    </lineage>
</organism>
<protein>
    <submittedName>
        <fullName evidence="2">Putative secreted protein</fullName>
    </submittedName>
</protein>
<feature type="chain" id="PRO_5025344407" evidence="1">
    <location>
        <begin position="24"/>
        <end position="98"/>
    </location>
</feature>
<sequence length="98" mass="10760">MPGLWRCVYSLLLFALRPTACRGCPRAIICCLLGTTFDAGGYGTLNTPVEDAFPGTVPARRPVPVPAGVPCMDGVERRVCFFVPRLARSPERIWKFFG</sequence>
<dbReference type="EMBL" id="GIFC01005745">
    <property type="protein sequence ID" value="MXU87828.1"/>
    <property type="molecule type" value="Transcribed_RNA"/>
</dbReference>
<evidence type="ECO:0000256" key="1">
    <source>
        <dbReference type="SAM" id="SignalP"/>
    </source>
</evidence>
<keyword evidence="1" id="KW-0732">Signal</keyword>
<accession>A0A6B0U873</accession>